<evidence type="ECO:0000313" key="5">
    <source>
        <dbReference type="EMBL" id="SDJ67416.1"/>
    </source>
</evidence>
<dbReference type="AlphaFoldDB" id="A0A1G8VMW8"/>
<feature type="chain" id="PRO_5011523746" evidence="2">
    <location>
        <begin position="18"/>
        <end position="825"/>
    </location>
</feature>
<feature type="domain" description="DUF7619" evidence="4">
    <location>
        <begin position="605"/>
        <end position="738"/>
    </location>
</feature>
<dbReference type="OrthoDB" id="1110367at2"/>
<dbReference type="SUPFAM" id="SSF52058">
    <property type="entry name" value="L domain-like"/>
    <property type="match status" value="1"/>
</dbReference>
<dbReference type="Pfam" id="PF24595">
    <property type="entry name" value="DUF7619"/>
    <property type="match status" value="1"/>
</dbReference>
<sequence length="825" mass="91107">MKKIAFLLMFFAMTTNAQVINFPDANFKALLLQADVTNSIAKNRSNAYFKIDSNNDGEIQFAEALEVSELNSVNRNISDLTGILSFSNLAYLSLESDPMTNLNVSNMVFLKKLFANDVPLETLNISGTALQNLTVVGANLPALDLRPMTSLVNVNCSRNMRVMTNFNISGLTNLQVLSLTLTSIQNFEALGMTELTYIDGPVPDNNMVSFSISDFSSAAIDSYPFTMGFGNNTNLTTVNISNCLGMTMVGFTGCTNLENVNIVNCPDLNSFSSNNSKFTTVNLTGTTNITLMTFYNGFLTSLDLSAMHRLEALSIVNNPIANLSIKNGSRETLVLTNLPLLGYICADAEEISYVRQTIGGAPAVNDYCTFTPGGGYNTITGTLRFDNDNNGCNTDPVLPLMKVKLTESNGISREVFTRNSGNYTFYTQAGDYTIQTDFENPAYFITTPQNALIHFPAAEGLLQTQDFCITANGNHPDIEIVMAELSAAAPGFEILYKISFKNKGNKTSNGTVTLDFESSVIDFISTSHPVFSIIPNRLIFNYTNLIPFENREITIRMRIHSPVEINPVNIGDILHFTATIDPIDADDTLADNVFIFNQKVTGAFDPNNKICLEGDNVTPEKIGKYLHYNINFENTGNANAENIVISDTIDPNKFDIKSLQVLNSSHPVYVKTEGNTIEFIYEGINLPPSHMHPIGGHGNVLFKIKTNSNLYAGDTVENTANIYFDYNAPIVTNEAKTTFRLLNNQAFERDYSIRIHPNPAKDFVKIQSKNMIKTIDLFDVQGRILQTSVENKKETSIDLSQQSNGIYFLKITSEKGSKIEKIIKE</sequence>
<name>A0A1G8VMW8_9FLAO</name>
<dbReference type="RefSeq" id="WP_091393220.1">
    <property type="nucleotide sequence ID" value="NZ_BKAI01000003.1"/>
</dbReference>
<accession>A0A1G8VMW8</accession>
<dbReference type="EMBL" id="FNEZ01000002">
    <property type="protein sequence ID" value="SDJ67416.1"/>
    <property type="molecule type" value="Genomic_DNA"/>
</dbReference>
<keyword evidence="1 2" id="KW-0732">Signal</keyword>
<dbReference type="Pfam" id="PF18962">
    <property type="entry name" value="Por_Secre_tail"/>
    <property type="match status" value="1"/>
</dbReference>
<protein>
    <submittedName>
        <fullName evidence="5">Conserved repeat domain-containing protein/Por secretion system C-terminal sorting domain-containing protein</fullName>
    </submittedName>
</protein>
<organism evidence="5 6">
    <name type="scientific">Flavobacterium noncentrifugens</name>
    <dbReference type="NCBI Taxonomy" id="1128970"/>
    <lineage>
        <taxon>Bacteria</taxon>
        <taxon>Pseudomonadati</taxon>
        <taxon>Bacteroidota</taxon>
        <taxon>Flavobacteriia</taxon>
        <taxon>Flavobacteriales</taxon>
        <taxon>Flavobacteriaceae</taxon>
        <taxon>Flavobacterium</taxon>
    </lineage>
</organism>
<keyword evidence="6" id="KW-1185">Reference proteome</keyword>
<dbReference type="Gene3D" id="3.80.10.10">
    <property type="entry name" value="Ribonuclease Inhibitor"/>
    <property type="match status" value="1"/>
</dbReference>
<evidence type="ECO:0000256" key="2">
    <source>
        <dbReference type="SAM" id="SignalP"/>
    </source>
</evidence>
<feature type="signal peptide" evidence="2">
    <location>
        <begin position="1"/>
        <end position="17"/>
    </location>
</feature>
<dbReference type="NCBIfam" id="TIGR01451">
    <property type="entry name" value="B_ant_repeat"/>
    <property type="match status" value="1"/>
</dbReference>
<dbReference type="STRING" id="1128970.SAMN04487935_1448"/>
<dbReference type="NCBIfam" id="TIGR04183">
    <property type="entry name" value="Por_Secre_tail"/>
    <property type="match status" value="1"/>
</dbReference>
<feature type="domain" description="Secretion system C-terminal sorting" evidence="3">
    <location>
        <begin position="755"/>
        <end position="823"/>
    </location>
</feature>
<evidence type="ECO:0000259" key="4">
    <source>
        <dbReference type="Pfam" id="PF24595"/>
    </source>
</evidence>
<dbReference type="InterPro" id="IPR047589">
    <property type="entry name" value="DUF11_rpt"/>
</dbReference>
<evidence type="ECO:0000256" key="1">
    <source>
        <dbReference type="ARBA" id="ARBA00022729"/>
    </source>
</evidence>
<reference evidence="5 6" key="1">
    <citation type="submission" date="2016-10" db="EMBL/GenBank/DDBJ databases">
        <authorList>
            <person name="de Groot N.N."/>
        </authorList>
    </citation>
    <scope>NUCLEOTIDE SEQUENCE [LARGE SCALE GENOMIC DNA]</scope>
    <source>
        <strain evidence="5 6">CGMCC 1.10076</strain>
    </source>
</reference>
<evidence type="ECO:0000313" key="6">
    <source>
        <dbReference type="Proteomes" id="UP000199580"/>
    </source>
</evidence>
<proteinExistence type="predicted"/>
<evidence type="ECO:0000259" key="3">
    <source>
        <dbReference type="Pfam" id="PF18962"/>
    </source>
</evidence>
<gene>
    <name evidence="5" type="ORF">SAMN04487935_1448</name>
</gene>
<dbReference type="InterPro" id="IPR032675">
    <property type="entry name" value="LRR_dom_sf"/>
</dbReference>
<dbReference type="Proteomes" id="UP000199580">
    <property type="component" value="Unassembled WGS sequence"/>
</dbReference>
<dbReference type="InterPro" id="IPR055353">
    <property type="entry name" value="DUF7619"/>
</dbReference>
<dbReference type="InterPro" id="IPR026444">
    <property type="entry name" value="Secre_tail"/>
</dbReference>